<feature type="binding site" evidence="9">
    <location>
        <position position="92"/>
    </location>
    <ligand>
        <name>substrate</name>
    </ligand>
</feature>
<feature type="binding site" evidence="9">
    <location>
        <position position="46"/>
    </location>
    <ligand>
        <name>substrate</name>
    </ligand>
</feature>
<feature type="domain" description="Cytidyltransferase-like" evidence="10">
    <location>
        <begin position="11"/>
        <end position="138"/>
    </location>
</feature>
<feature type="site" description="Transition state stabilizer" evidence="9">
    <location>
        <position position="22"/>
    </location>
</feature>
<dbReference type="GO" id="GO:0004595">
    <property type="term" value="F:pantetheine-phosphate adenylyltransferase activity"/>
    <property type="evidence" value="ECO:0007669"/>
    <property type="project" value="UniProtKB-UniRule"/>
</dbReference>
<dbReference type="GO" id="GO:0005737">
    <property type="term" value="C:cytoplasm"/>
    <property type="evidence" value="ECO:0007669"/>
    <property type="project" value="UniProtKB-SubCell"/>
</dbReference>
<dbReference type="OrthoDB" id="9806661at2"/>
<evidence type="ECO:0000256" key="2">
    <source>
        <dbReference type="ARBA" id="ARBA00022679"/>
    </source>
</evidence>
<proteinExistence type="inferred from homology"/>
<dbReference type="STRING" id="1304275.C41B8_14665"/>
<dbReference type="HAMAP" id="MF_00151">
    <property type="entry name" value="PPAT_bact"/>
    <property type="match status" value="1"/>
</dbReference>
<comment type="cofactor">
    <cofactor evidence="9">
        <name>Mg(2+)</name>
        <dbReference type="ChEBI" id="CHEBI:18420"/>
    </cofactor>
</comment>
<comment type="caution">
    <text evidence="11">The sequence shown here is derived from an EMBL/GenBank/DDBJ whole genome shotgun (WGS) entry which is preliminary data.</text>
</comment>
<keyword evidence="7 9" id="KW-0173">Coenzyme A biosynthesis</keyword>
<comment type="function">
    <text evidence="9">Reversibly transfers an adenylyl group from ATP to 4'-phosphopantetheine, yielding dephospho-CoA (dPCoA) and pyrophosphate.</text>
</comment>
<dbReference type="InterPro" id="IPR004821">
    <property type="entry name" value="Cyt_trans-like"/>
</dbReference>
<accession>A0A084IIG1</accession>
<comment type="pathway">
    <text evidence="9">Cofactor biosynthesis; coenzyme A biosynthesis; CoA from (R)-pantothenate: step 4/5.</text>
</comment>
<dbReference type="EC" id="2.7.7.3" evidence="9"/>
<feature type="binding site" evidence="9">
    <location>
        <position position="103"/>
    </location>
    <ligand>
        <name>ATP</name>
        <dbReference type="ChEBI" id="CHEBI:30616"/>
    </ligand>
</feature>
<keyword evidence="3 9" id="KW-0548">Nucleotidyltransferase</keyword>
<keyword evidence="2 9" id="KW-0808">Transferase</keyword>
<feature type="binding site" evidence="9">
    <location>
        <begin position="93"/>
        <end position="95"/>
    </location>
    <ligand>
        <name>ATP</name>
        <dbReference type="ChEBI" id="CHEBI:30616"/>
    </ligand>
</feature>
<evidence type="ECO:0000256" key="7">
    <source>
        <dbReference type="ARBA" id="ARBA00022993"/>
    </source>
</evidence>
<evidence type="ECO:0000256" key="9">
    <source>
        <dbReference type="HAMAP-Rule" id="MF_00151"/>
    </source>
</evidence>
<comment type="catalytic activity">
    <reaction evidence="8 9">
        <text>(R)-4'-phosphopantetheine + ATP + H(+) = 3'-dephospho-CoA + diphosphate</text>
        <dbReference type="Rhea" id="RHEA:19801"/>
        <dbReference type="ChEBI" id="CHEBI:15378"/>
        <dbReference type="ChEBI" id="CHEBI:30616"/>
        <dbReference type="ChEBI" id="CHEBI:33019"/>
        <dbReference type="ChEBI" id="CHEBI:57328"/>
        <dbReference type="ChEBI" id="CHEBI:61723"/>
        <dbReference type="EC" id="2.7.7.3"/>
    </reaction>
</comment>
<comment type="subunit">
    <text evidence="9">Homohexamer.</text>
</comment>
<dbReference type="InterPro" id="IPR001980">
    <property type="entry name" value="PPAT"/>
</dbReference>
<keyword evidence="5 9" id="KW-0067">ATP-binding</keyword>
<keyword evidence="6 9" id="KW-0460">Magnesium</keyword>
<dbReference type="EMBL" id="APNK01000028">
    <property type="protein sequence ID" value="KEZ76495.1"/>
    <property type="molecule type" value="Genomic_DNA"/>
</dbReference>
<evidence type="ECO:0000259" key="10">
    <source>
        <dbReference type="Pfam" id="PF01467"/>
    </source>
</evidence>
<gene>
    <name evidence="9 11" type="primary">coaD</name>
    <name evidence="11" type="ORF">C41B8_14665</name>
</gene>
<evidence type="ECO:0000256" key="5">
    <source>
        <dbReference type="ARBA" id="ARBA00022840"/>
    </source>
</evidence>
<feature type="binding site" evidence="9">
    <location>
        <begin position="128"/>
        <end position="134"/>
    </location>
    <ligand>
        <name>ATP</name>
        <dbReference type="ChEBI" id="CHEBI:30616"/>
    </ligand>
</feature>
<dbReference type="PRINTS" id="PR01020">
    <property type="entry name" value="LPSBIOSNTHSS"/>
</dbReference>
<dbReference type="eggNOG" id="COG0669">
    <property type="taxonomic scope" value="Bacteria"/>
</dbReference>
<organism evidence="11 12">
    <name type="scientific">Salinisphaera hydrothermalis (strain C41B8)</name>
    <dbReference type="NCBI Taxonomy" id="1304275"/>
    <lineage>
        <taxon>Bacteria</taxon>
        <taxon>Pseudomonadati</taxon>
        <taxon>Pseudomonadota</taxon>
        <taxon>Gammaproteobacteria</taxon>
        <taxon>Salinisphaerales</taxon>
        <taxon>Salinisphaeraceae</taxon>
        <taxon>Salinisphaera</taxon>
    </lineage>
</organism>
<feature type="binding site" evidence="9">
    <location>
        <position position="22"/>
    </location>
    <ligand>
        <name>ATP</name>
        <dbReference type="ChEBI" id="CHEBI:30616"/>
    </ligand>
</feature>
<dbReference type="SUPFAM" id="SSF52374">
    <property type="entry name" value="Nucleotidylyl transferase"/>
    <property type="match status" value="1"/>
</dbReference>
<dbReference type="Proteomes" id="UP000028302">
    <property type="component" value="Unassembled WGS sequence"/>
</dbReference>
<dbReference type="Pfam" id="PF01467">
    <property type="entry name" value="CTP_transf_like"/>
    <property type="match status" value="1"/>
</dbReference>
<evidence type="ECO:0000256" key="6">
    <source>
        <dbReference type="ARBA" id="ARBA00022842"/>
    </source>
</evidence>
<feature type="binding site" evidence="9">
    <location>
        <position position="14"/>
    </location>
    <ligand>
        <name>substrate</name>
    </ligand>
</feature>
<evidence type="ECO:0000256" key="8">
    <source>
        <dbReference type="ARBA" id="ARBA00029346"/>
    </source>
</evidence>
<keyword evidence="4 9" id="KW-0547">Nucleotide-binding</keyword>
<sequence length="164" mass="17793">MSEAKHVRAAYTGTFDPITNGHADVIRRAAGMFSELIVAVASNSSKKSIFDHAERVELAQLALADVDNVTVMSAQGLIVDFARKHGVAVLVRGVRGVGDYEYEKQMAVMNRHLAPEIETVLLAPSPEYAHISSTLVREIAFLDGRITGLVPEVVAKRLHEKTSG</sequence>
<feature type="binding site" evidence="9">
    <location>
        <begin position="14"/>
        <end position="15"/>
    </location>
    <ligand>
        <name>ATP</name>
        <dbReference type="ChEBI" id="CHEBI:30616"/>
    </ligand>
</feature>
<evidence type="ECO:0000256" key="3">
    <source>
        <dbReference type="ARBA" id="ARBA00022695"/>
    </source>
</evidence>
<protein>
    <recommendedName>
        <fullName evidence="9">Phosphopantetheine adenylyltransferase</fullName>
        <ecNumber evidence="9">2.7.7.3</ecNumber>
    </recommendedName>
    <alternativeName>
        <fullName evidence="9">Dephospho-CoA pyrophosphorylase</fullName>
    </alternativeName>
    <alternativeName>
        <fullName evidence="9">Pantetheine-phosphate adenylyltransferase</fullName>
        <shortName evidence="9">PPAT</shortName>
    </alternativeName>
</protein>
<dbReference type="Gene3D" id="3.40.50.620">
    <property type="entry name" value="HUPs"/>
    <property type="match status" value="1"/>
</dbReference>
<evidence type="ECO:0000256" key="1">
    <source>
        <dbReference type="ARBA" id="ARBA00022490"/>
    </source>
</evidence>
<dbReference type="AlphaFoldDB" id="A0A084IIG1"/>
<comment type="similarity">
    <text evidence="9">Belongs to the bacterial CoaD family.</text>
</comment>
<comment type="subcellular location">
    <subcellularLocation>
        <location evidence="9">Cytoplasm</location>
    </subcellularLocation>
</comment>
<dbReference type="PANTHER" id="PTHR21342">
    <property type="entry name" value="PHOSPHOPANTETHEINE ADENYLYLTRANSFERASE"/>
    <property type="match status" value="1"/>
</dbReference>
<feature type="binding site" evidence="9">
    <location>
        <position position="78"/>
    </location>
    <ligand>
        <name>substrate</name>
    </ligand>
</feature>
<dbReference type="CDD" id="cd02163">
    <property type="entry name" value="PPAT"/>
    <property type="match status" value="1"/>
</dbReference>
<name>A0A084IIG1_SALHC</name>
<dbReference type="RefSeq" id="WP_037339817.1">
    <property type="nucleotide sequence ID" value="NZ_APNK01000028.1"/>
</dbReference>
<dbReference type="GO" id="GO:0015937">
    <property type="term" value="P:coenzyme A biosynthetic process"/>
    <property type="evidence" value="ECO:0007669"/>
    <property type="project" value="UniProtKB-UniRule"/>
</dbReference>
<dbReference type="PATRIC" id="fig|1304275.5.peg.2997"/>
<evidence type="ECO:0000256" key="4">
    <source>
        <dbReference type="ARBA" id="ARBA00022741"/>
    </source>
</evidence>
<dbReference type="NCBIfam" id="TIGR01510">
    <property type="entry name" value="coaD_prev_kdtB"/>
    <property type="match status" value="1"/>
</dbReference>
<keyword evidence="12" id="KW-1185">Reference proteome</keyword>
<dbReference type="InterPro" id="IPR014729">
    <property type="entry name" value="Rossmann-like_a/b/a_fold"/>
</dbReference>
<evidence type="ECO:0000313" key="12">
    <source>
        <dbReference type="Proteomes" id="UP000028302"/>
    </source>
</evidence>
<dbReference type="NCBIfam" id="TIGR00125">
    <property type="entry name" value="cyt_tran_rel"/>
    <property type="match status" value="1"/>
</dbReference>
<dbReference type="GO" id="GO:0005524">
    <property type="term" value="F:ATP binding"/>
    <property type="evidence" value="ECO:0007669"/>
    <property type="project" value="UniProtKB-KW"/>
</dbReference>
<keyword evidence="1 9" id="KW-0963">Cytoplasm</keyword>
<reference evidence="11 12" key="1">
    <citation type="submission" date="2013-03" db="EMBL/GenBank/DDBJ databases">
        <title>Salinisphaera hydrothermalis C41B8 Genome Sequencing.</title>
        <authorList>
            <person name="Li C."/>
            <person name="Lai Q."/>
            <person name="Shao Z."/>
        </authorList>
    </citation>
    <scope>NUCLEOTIDE SEQUENCE [LARGE SCALE GENOMIC DNA]</scope>
    <source>
        <strain evidence="11 12">C41B8</strain>
    </source>
</reference>
<dbReference type="UniPathway" id="UPA00241">
    <property type="reaction ID" value="UER00355"/>
</dbReference>
<evidence type="ECO:0000313" key="11">
    <source>
        <dbReference type="EMBL" id="KEZ76495.1"/>
    </source>
</evidence>
<dbReference type="PANTHER" id="PTHR21342:SF1">
    <property type="entry name" value="PHOSPHOPANTETHEINE ADENYLYLTRANSFERASE"/>
    <property type="match status" value="1"/>
</dbReference>